<dbReference type="SUPFAM" id="SSF51445">
    <property type="entry name" value="(Trans)glycosidases"/>
    <property type="match status" value="1"/>
</dbReference>
<sequence length="340" mass="38303">MQKSRFSLHIILLLVCAFACTKSVRSAAETPPGVSLPPGSPVQRYGALHVSGRYLKDQHNNTISLRGQSFGWSSWWPQFWNAEVVSWLTDDFKTDIVRAAMGVDVKPAYLNDRAHQLELLKKVVDGALAKGSYVIIDWHVEAFHQEEAVAFFSSMAQTYGRHPHILYEIINEPNKTQTWEQVKSYATAVIGAIRKYDPDNIIIVGCPHWDQKIREVADAPLTGFTNIMYTVHFYAASHGQWLRDDCAYALGKNIPIFVTECNGSEATGSGRIDYPEWEAWFAFMEKNQLSWINWSVSDKPNELCSILVPGAPANGGWTADQLTESGKYIRTKLRGYSTRP</sequence>
<dbReference type="InterPro" id="IPR017853">
    <property type="entry name" value="GH"/>
</dbReference>
<dbReference type="AlphaFoldDB" id="A0A1I0SDN7"/>
<name>A0A1I0SDN7_9BACT</name>
<proteinExistence type="inferred from homology"/>
<dbReference type="Proteomes" id="UP000199310">
    <property type="component" value="Unassembled WGS sequence"/>
</dbReference>
<dbReference type="GO" id="GO:0000272">
    <property type="term" value="P:polysaccharide catabolic process"/>
    <property type="evidence" value="ECO:0007669"/>
    <property type="project" value="InterPro"/>
</dbReference>
<feature type="signal peptide" evidence="4">
    <location>
        <begin position="1"/>
        <end position="27"/>
    </location>
</feature>
<evidence type="ECO:0000256" key="4">
    <source>
        <dbReference type="SAM" id="SignalP"/>
    </source>
</evidence>
<feature type="domain" description="Glycoside hydrolase family 5" evidence="5">
    <location>
        <begin position="58"/>
        <end position="299"/>
    </location>
</feature>
<keyword evidence="2 3" id="KW-0326">Glycosidase</keyword>
<evidence type="ECO:0000256" key="2">
    <source>
        <dbReference type="ARBA" id="ARBA00023295"/>
    </source>
</evidence>
<dbReference type="PANTHER" id="PTHR34142">
    <property type="entry name" value="ENDO-BETA-1,4-GLUCANASE A"/>
    <property type="match status" value="1"/>
</dbReference>
<evidence type="ECO:0000259" key="5">
    <source>
        <dbReference type="Pfam" id="PF00150"/>
    </source>
</evidence>
<dbReference type="OrthoDB" id="154460at2"/>
<dbReference type="EMBL" id="FOJG01000002">
    <property type="protein sequence ID" value="SEW56320.1"/>
    <property type="molecule type" value="Genomic_DNA"/>
</dbReference>
<reference evidence="7" key="1">
    <citation type="submission" date="2016-10" db="EMBL/GenBank/DDBJ databases">
        <authorList>
            <person name="Varghese N."/>
            <person name="Submissions S."/>
        </authorList>
    </citation>
    <scope>NUCLEOTIDE SEQUENCE [LARGE SCALE GENOMIC DNA]</scope>
    <source>
        <strain evidence="7">DSM 3695</strain>
    </source>
</reference>
<evidence type="ECO:0000313" key="6">
    <source>
        <dbReference type="EMBL" id="SEW56320.1"/>
    </source>
</evidence>
<dbReference type="InterPro" id="IPR018087">
    <property type="entry name" value="Glyco_hydro_5_CS"/>
</dbReference>
<evidence type="ECO:0000256" key="3">
    <source>
        <dbReference type="RuleBase" id="RU361153"/>
    </source>
</evidence>
<comment type="similarity">
    <text evidence="3">Belongs to the glycosyl hydrolase 5 (cellulase A) family.</text>
</comment>
<evidence type="ECO:0000313" key="7">
    <source>
        <dbReference type="Proteomes" id="UP000199310"/>
    </source>
</evidence>
<keyword evidence="4" id="KW-0732">Signal</keyword>
<dbReference type="Pfam" id="PF00150">
    <property type="entry name" value="Cellulase"/>
    <property type="match status" value="1"/>
</dbReference>
<keyword evidence="1 3" id="KW-0378">Hydrolase</keyword>
<dbReference type="STRING" id="29529.SAMN04488122_6626"/>
<dbReference type="RefSeq" id="WP_089903693.1">
    <property type="nucleotide sequence ID" value="NZ_FOJG01000002.1"/>
</dbReference>
<dbReference type="GO" id="GO:0004553">
    <property type="term" value="F:hydrolase activity, hydrolyzing O-glycosyl compounds"/>
    <property type="evidence" value="ECO:0007669"/>
    <property type="project" value="InterPro"/>
</dbReference>
<protein>
    <submittedName>
        <fullName evidence="6">Endoglucanase</fullName>
    </submittedName>
</protein>
<keyword evidence="7" id="KW-1185">Reference proteome</keyword>
<dbReference type="PROSITE" id="PS00659">
    <property type="entry name" value="GLYCOSYL_HYDROL_F5"/>
    <property type="match status" value="1"/>
</dbReference>
<dbReference type="Gene3D" id="3.20.20.80">
    <property type="entry name" value="Glycosidases"/>
    <property type="match status" value="1"/>
</dbReference>
<organism evidence="6 7">
    <name type="scientific">Chitinophaga arvensicola</name>
    <dbReference type="NCBI Taxonomy" id="29529"/>
    <lineage>
        <taxon>Bacteria</taxon>
        <taxon>Pseudomonadati</taxon>
        <taxon>Bacteroidota</taxon>
        <taxon>Chitinophagia</taxon>
        <taxon>Chitinophagales</taxon>
        <taxon>Chitinophagaceae</taxon>
        <taxon>Chitinophaga</taxon>
    </lineage>
</organism>
<feature type="chain" id="PRO_5011726955" evidence="4">
    <location>
        <begin position="28"/>
        <end position="340"/>
    </location>
</feature>
<gene>
    <name evidence="6" type="ORF">SAMN04488122_6626</name>
</gene>
<accession>A0A1I0SDN7</accession>
<dbReference type="PANTHER" id="PTHR34142:SF1">
    <property type="entry name" value="GLYCOSIDE HYDROLASE FAMILY 5 DOMAIN-CONTAINING PROTEIN"/>
    <property type="match status" value="1"/>
</dbReference>
<evidence type="ECO:0000256" key="1">
    <source>
        <dbReference type="ARBA" id="ARBA00022801"/>
    </source>
</evidence>
<dbReference type="InterPro" id="IPR001547">
    <property type="entry name" value="Glyco_hydro_5"/>
</dbReference>